<proteinExistence type="predicted"/>
<evidence type="ECO:0000313" key="2">
    <source>
        <dbReference type="EMBL" id="RKS52984.1"/>
    </source>
</evidence>
<organism evidence="2 3">
    <name type="scientific">Gillisia mitskevichiae</name>
    <dbReference type="NCBI Taxonomy" id="270921"/>
    <lineage>
        <taxon>Bacteria</taxon>
        <taxon>Pseudomonadati</taxon>
        <taxon>Bacteroidota</taxon>
        <taxon>Flavobacteriia</taxon>
        <taxon>Flavobacteriales</taxon>
        <taxon>Flavobacteriaceae</taxon>
        <taxon>Gillisia</taxon>
    </lineage>
</organism>
<reference evidence="2 3" key="1">
    <citation type="submission" date="2018-10" db="EMBL/GenBank/DDBJ databases">
        <title>Genomic Encyclopedia of Archaeal and Bacterial Type Strains, Phase II (KMG-II): from individual species to whole genera.</title>
        <authorList>
            <person name="Goeker M."/>
        </authorList>
    </citation>
    <scope>NUCLEOTIDE SEQUENCE [LARGE SCALE GENOMIC DNA]</scope>
    <source>
        <strain evidence="2 3">DSM 19839</strain>
    </source>
</reference>
<dbReference type="InterPro" id="IPR036465">
    <property type="entry name" value="vWFA_dom_sf"/>
</dbReference>
<keyword evidence="1" id="KW-0472">Membrane</keyword>
<keyword evidence="1" id="KW-0812">Transmembrane</keyword>
<evidence type="ECO:0000256" key="1">
    <source>
        <dbReference type="SAM" id="Phobius"/>
    </source>
</evidence>
<keyword evidence="1" id="KW-1133">Transmembrane helix</keyword>
<dbReference type="PANTHER" id="PTHR37947:SF1">
    <property type="entry name" value="BLL2462 PROTEIN"/>
    <property type="match status" value="1"/>
</dbReference>
<dbReference type="AlphaFoldDB" id="A0A495PQS3"/>
<dbReference type="Proteomes" id="UP000276282">
    <property type="component" value="Unassembled WGS sequence"/>
</dbReference>
<gene>
    <name evidence="2" type="ORF">BC962_1229</name>
</gene>
<evidence type="ECO:0000313" key="3">
    <source>
        <dbReference type="Proteomes" id="UP000276282"/>
    </source>
</evidence>
<feature type="transmembrane region" description="Helical" evidence="1">
    <location>
        <begin position="35"/>
        <end position="54"/>
    </location>
</feature>
<dbReference type="SUPFAM" id="SSF53300">
    <property type="entry name" value="vWA-like"/>
    <property type="match status" value="1"/>
</dbReference>
<name>A0A495PQS3_9FLAO</name>
<dbReference type="PANTHER" id="PTHR37947">
    <property type="entry name" value="BLL2462 PROTEIN"/>
    <property type="match status" value="1"/>
</dbReference>
<dbReference type="RefSeq" id="WP_121345020.1">
    <property type="nucleotide sequence ID" value="NZ_RBLG01000002.1"/>
</dbReference>
<dbReference type="EMBL" id="RBLG01000002">
    <property type="protein sequence ID" value="RKS52984.1"/>
    <property type="molecule type" value="Genomic_DNA"/>
</dbReference>
<feature type="transmembrane region" description="Helical" evidence="1">
    <location>
        <begin position="6"/>
        <end position="26"/>
    </location>
</feature>
<dbReference type="OrthoDB" id="9763076at2"/>
<protein>
    <submittedName>
        <fullName evidence="2">Uncharacterized protein</fullName>
    </submittedName>
</protein>
<sequence length="681" mass="78065">MPISTILYLTLAAVFALGFIFFTYFFKVKNRGRQTYFLGVIRFISIFTLLILLINPKIRHTEFETIKPELVLAIDRSESIGNLGKIDSINSLVKNFKDNKVLNENFDISVYNFGGNIEPENNDSIKIDRNKTDIYKAISQLNKLYKDKSTALLLISDGNSTYGQDYEFTKLNDKFTLNSVVAGDTATSVDLSINSVNVNKYAFLNNEFPVEILLNYTGGDAIKANFQLKQGNTTLFNKTLDFDNEHASEIINTTLTAKQLGTRIYEASITSPQNEKNLINNNRKFAVEVIDERTNILLLSDISHPDIGALKKSIENNKQREVKLKDIDGFDISEINDYQLVILYQPNNKFNIILKELDKKNINRLIITGTKTDWNFLNNAQQYFSKTLSNQTQDLFPVYNENFLQYQSGDIGFSNFPPLEDSFGTLKLAAESGNTLLYQKLEGIETQQALLSIFETSNLKTGVLFGENLWKWRLESFRLTGNFERIDNFWNKLIQYLSASKKRDRLTYNLESVYLENEQILVTAQFFDQNYIFSPDVDLSINIKNIDSKETIEAQMLPSSNFYKVELDGLSFGEYQFTIREETTGIVQKGSFQVLEYNLEQQFTSANFSKMNFLASNNSGQTYLLGEELKIIKALTGDKRFVSVQKSDEKTVPLIDWKYLLILLVLSLSAEWFTRKYFGLI</sequence>
<comment type="caution">
    <text evidence="2">The sequence shown here is derived from an EMBL/GenBank/DDBJ whole genome shotgun (WGS) entry which is preliminary data.</text>
</comment>
<keyword evidence="3" id="KW-1185">Reference proteome</keyword>
<accession>A0A495PQS3</accession>